<evidence type="ECO:0000313" key="1">
    <source>
        <dbReference type="EMBL" id="CAL1280898.1"/>
    </source>
</evidence>
<gene>
    <name evidence="1" type="ORF">LARSCL_LOCUS11257</name>
</gene>
<dbReference type="EMBL" id="CAXIEN010000138">
    <property type="protein sequence ID" value="CAL1280898.1"/>
    <property type="molecule type" value="Genomic_DNA"/>
</dbReference>
<keyword evidence="2" id="KW-1185">Reference proteome</keyword>
<dbReference type="AlphaFoldDB" id="A0AAV2AA94"/>
<proteinExistence type="predicted"/>
<dbReference type="Proteomes" id="UP001497382">
    <property type="component" value="Unassembled WGS sequence"/>
</dbReference>
<evidence type="ECO:0000313" key="2">
    <source>
        <dbReference type="Proteomes" id="UP001497382"/>
    </source>
</evidence>
<sequence>MHPVGLVVRHYSKRQIGKESNENLMTQVNLRLILKLTDRWRRNSSRKVDEQTKGVKLWAEGKTRSQLFSCILSELFGKSNFQLEVETKCVCWKEGVFRSQKLSLPSKKVLERFAIRWRKTHVTLKQDGFFEVSERHFITA</sequence>
<reference evidence="1 2" key="1">
    <citation type="submission" date="2024-04" db="EMBL/GenBank/DDBJ databases">
        <authorList>
            <person name="Rising A."/>
            <person name="Reimegard J."/>
            <person name="Sonavane S."/>
            <person name="Akerstrom W."/>
            <person name="Nylinder S."/>
            <person name="Hedman E."/>
            <person name="Kallberg Y."/>
        </authorList>
    </citation>
    <scope>NUCLEOTIDE SEQUENCE [LARGE SCALE GENOMIC DNA]</scope>
</reference>
<accession>A0AAV2AA94</accession>
<organism evidence="1 2">
    <name type="scientific">Larinioides sclopetarius</name>
    <dbReference type="NCBI Taxonomy" id="280406"/>
    <lineage>
        <taxon>Eukaryota</taxon>
        <taxon>Metazoa</taxon>
        <taxon>Ecdysozoa</taxon>
        <taxon>Arthropoda</taxon>
        <taxon>Chelicerata</taxon>
        <taxon>Arachnida</taxon>
        <taxon>Araneae</taxon>
        <taxon>Araneomorphae</taxon>
        <taxon>Entelegynae</taxon>
        <taxon>Araneoidea</taxon>
        <taxon>Araneidae</taxon>
        <taxon>Larinioides</taxon>
    </lineage>
</organism>
<comment type="caution">
    <text evidence="1">The sequence shown here is derived from an EMBL/GenBank/DDBJ whole genome shotgun (WGS) entry which is preliminary data.</text>
</comment>
<protein>
    <submittedName>
        <fullName evidence="1">Uncharacterized protein</fullName>
    </submittedName>
</protein>
<name>A0AAV2AA94_9ARAC</name>